<dbReference type="EMBL" id="BQKI01000083">
    <property type="protein sequence ID" value="GJN32116.1"/>
    <property type="molecule type" value="Genomic_DNA"/>
</dbReference>
<evidence type="ECO:0000313" key="2">
    <source>
        <dbReference type="EMBL" id="GJN32116.1"/>
    </source>
</evidence>
<dbReference type="InterPro" id="IPR026960">
    <property type="entry name" value="RVT-Znf"/>
</dbReference>
<dbReference type="Proteomes" id="UP001054889">
    <property type="component" value="Unassembled WGS sequence"/>
</dbReference>
<feature type="domain" description="Reverse transcriptase zinc-binding" evidence="1">
    <location>
        <begin position="68"/>
        <end position="143"/>
    </location>
</feature>
<evidence type="ECO:0000313" key="3">
    <source>
        <dbReference type="Proteomes" id="UP001054889"/>
    </source>
</evidence>
<reference evidence="2" key="1">
    <citation type="journal article" date="2018" name="DNA Res.">
        <title>Multiple hybrid de novo genome assembly of finger millet, an orphan allotetraploid crop.</title>
        <authorList>
            <person name="Hatakeyama M."/>
            <person name="Aluri S."/>
            <person name="Balachadran M.T."/>
            <person name="Sivarajan S.R."/>
            <person name="Patrignani A."/>
            <person name="Gruter S."/>
            <person name="Poveda L."/>
            <person name="Shimizu-Inatsugi R."/>
            <person name="Baeten J."/>
            <person name="Francoijs K.J."/>
            <person name="Nataraja K.N."/>
            <person name="Reddy Y.A.N."/>
            <person name="Phadnis S."/>
            <person name="Ravikumar R.L."/>
            <person name="Schlapbach R."/>
            <person name="Sreeman S.M."/>
            <person name="Shimizu K.K."/>
        </authorList>
    </citation>
    <scope>NUCLEOTIDE SEQUENCE</scope>
</reference>
<gene>
    <name evidence="2" type="primary">gb20591</name>
    <name evidence="2" type="ORF">PR202_gb20591</name>
</gene>
<dbReference type="Pfam" id="PF13966">
    <property type="entry name" value="zf-RVT"/>
    <property type="match status" value="1"/>
</dbReference>
<reference evidence="2" key="2">
    <citation type="submission" date="2021-12" db="EMBL/GenBank/DDBJ databases">
        <title>Resequencing data analysis of finger millet.</title>
        <authorList>
            <person name="Hatakeyama M."/>
            <person name="Aluri S."/>
            <person name="Balachadran M.T."/>
            <person name="Sivarajan S.R."/>
            <person name="Poveda L."/>
            <person name="Shimizu-Inatsugi R."/>
            <person name="Schlapbach R."/>
            <person name="Sreeman S.M."/>
            <person name="Shimizu K.K."/>
        </authorList>
    </citation>
    <scope>NUCLEOTIDE SEQUENCE</scope>
</reference>
<name>A0AAV5FCX9_ELECO</name>
<accession>A0AAV5FCX9</accession>
<sequence>MVVNSRTKRQRTVAQAVTNKRWIRDIIGPLTAIAITQYLQLWVRMEEVQLQDIGKDKICWRWIASHQFTSQSAYKMFFMGATMFEGANLVWKTWAAPKVKLFIYFAMHRRTWTVERRKRHGLQDHDDCTLYDQEQEKLEHLLL</sequence>
<organism evidence="2 3">
    <name type="scientific">Eleusine coracana subsp. coracana</name>
    <dbReference type="NCBI Taxonomy" id="191504"/>
    <lineage>
        <taxon>Eukaryota</taxon>
        <taxon>Viridiplantae</taxon>
        <taxon>Streptophyta</taxon>
        <taxon>Embryophyta</taxon>
        <taxon>Tracheophyta</taxon>
        <taxon>Spermatophyta</taxon>
        <taxon>Magnoliopsida</taxon>
        <taxon>Liliopsida</taxon>
        <taxon>Poales</taxon>
        <taxon>Poaceae</taxon>
        <taxon>PACMAD clade</taxon>
        <taxon>Chloridoideae</taxon>
        <taxon>Cynodonteae</taxon>
        <taxon>Eleusininae</taxon>
        <taxon>Eleusine</taxon>
    </lineage>
</organism>
<keyword evidence="3" id="KW-1185">Reference proteome</keyword>
<evidence type="ECO:0000259" key="1">
    <source>
        <dbReference type="Pfam" id="PF13966"/>
    </source>
</evidence>
<comment type="caution">
    <text evidence="2">The sequence shown here is derived from an EMBL/GenBank/DDBJ whole genome shotgun (WGS) entry which is preliminary data.</text>
</comment>
<protein>
    <recommendedName>
        <fullName evidence="1">Reverse transcriptase zinc-binding domain-containing protein</fullName>
    </recommendedName>
</protein>
<proteinExistence type="predicted"/>
<dbReference type="AlphaFoldDB" id="A0AAV5FCX9"/>